<dbReference type="GO" id="GO:0005737">
    <property type="term" value="C:cytoplasm"/>
    <property type="evidence" value="ECO:0007669"/>
    <property type="project" value="UniProtKB-SubCell"/>
</dbReference>
<proteinExistence type="inferred from homology"/>
<dbReference type="Gene3D" id="3.90.950.10">
    <property type="match status" value="1"/>
</dbReference>
<dbReference type="RefSeq" id="WP_153571017.1">
    <property type="nucleotide sequence ID" value="NZ_CP045725.1"/>
</dbReference>
<dbReference type="AlphaFoldDB" id="A0A5Q2F9U6"/>
<keyword evidence="3" id="KW-0546">Nucleotide metabolism</keyword>
<organism evidence="4 5">
    <name type="scientific">Raineyella fluvialis</name>
    <dbReference type="NCBI Taxonomy" id="2662261"/>
    <lineage>
        <taxon>Bacteria</taxon>
        <taxon>Bacillati</taxon>
        <taxon>Actinomycetota</taxon>
        <taxon>Actinomycetes</taxon>
        <taxon>Propionibacteriales</taxon>
        <taxon>Propionibacteriaceae</taxon>
        <taxon>Raineyella</taxon>
    </lineage>
</organism>
<dbReference type="EMBL" id="CP045725">
    <property type="protein sequence ID" value="QGF22507.1"/>
    <property type="molecule type" value="Genomic_DNA"/>
</dbReference>
<protein>
    <recommendedName>
        <fullName evidence="3">Nucleoside triphosphate pyrophosphatase</fullName>
        <ecNumber evidence="3">3.6.1.9</ecNumber>
    </recommendedName>
    <alternativeName>
        <fullName evidence="3">Nucleotide pyrophosphatase</fullName>
        <shortName evidence="3">Nucleotide PPase</shortName>
    </alternativeName>
</protein>
<dbReference type="Pfam" id="PF02545">
    <property type="entry name" value="Maf"/>
    <property type="match status" value="1"/>
</dbReference>
<dbReference type="HAMAP" id="MF_00528">
    <property type="entry name" value="Maf"/>
    <property type="match status" value="1"/>
</dbReference>
<sequence length="217" mass="22307">MRHRLVLGSASPARLSTLRAAGLHPEVIVSGVDEDGVDAAGPAELADLLARLKAEAVVTELRARSAGAGPAAPTAPAGTTIVIGCDSVLDLDGVAYGKPHTAQVARTRWRMMRGATGVLHTGHRVVVLTGDELVETAAVSGTGSTVVHFGTPSDEEIDAYVATGEPQRVAGAFTLDGLGGAFVSGVEGDPHNVVGISLPLLRRLLAGLGIKWVDMWQ</sequence>
<comment type="cofactor">
    <cofactor evidence="1 3">
        <name>a divalent metal cation</name>
        <dbReference type="ChEBI" id="CHEBI:60240"/>
    </cofactor>
</comment>
<evidence type="ECO:0000256" key="1">
    <source>
        <dbReference type="ARBA" id="ARBA00001968"/>
    </source>
</evidence>
<gene>
    <name evidence="4" type="ORF">Rai3103_01055</name>
</gene>
<dbReference type="GO" id="GO:0009117">
    <property type="term" value="P:nucleotide metabolic process"/>
    <property type="evidence" value="ECO:0007669"/>
    <property type="project" value="UniProtKB-KW"/>
</dbReference>
<dbReference type="Proteomes" id="UP000386847">
    <property type="component" value="Chromosome"/>
</dbReference>
<dbReference type="PIRSF" id="PIRSF006305">
    <property type="entry name" value="Maf"/>
    <property type="match status" value="1"/>
</dbReference>
<evidence type="ECO:0000256" key="2">
    <source>
        <dbReference type="ARBA" id="ARBA00022801"/>
    </source>
</evidence>
<comment type="catalytic activity">
    <reaction evidence="3">
        <text>a 2'-deoxyribonucleoside 5'-triphosphate + H2O = a 2'-deoxyribonucleoside 5'-phosphate + diphosphate + H(+)</text>
        <dbReference type="Rhea" id="RHEA:44644"/>
        <dbReference type="ChEBI" id="CHEBI:15377"/>
        <dbReference type="ChEBI" id="CHEBI:15378"/>
        <dbReference type="ChEBI" id="CHEBI:33019"/>
        <dbReference type="ChEBI" id="CHEBI:61560"/>
        <dbReference type="ChEBI" id="CHEBI:65317"/>
        <dbReference type="EC" id="3.6.1.9"/>
    </reaction>
</comment>
<reference evidence="4 5" key="1">
    <citation type="submission" date="2019-10" db="EMBL/GenBank/DDBJ databases">
        <title>Genomic analysis of Raineyella sp. CBA3103.</title>
        <authorList>
            <person name="Roh S.W."/>
        </authorList>
    </citation>
    <scope>NUCLEOTIDE SEQUENCE [LARGE SCALE GENOMIC DNA]</scope>
    <source>
        <strain evidence="4 5">CBA3103</strain>
    </source>
</reference>
<dbReference type="GO" id="GO:0047429">
    <property type="term" value="F:nucleoside triphosphate diphosphatase activity"/>
    <property type="evidence" value="ECO:0007669"/>
    <property type="project" value="UniProtKB-EC"/>
</dbReference>
<dbReference type="CDD" id="cd00555">
    <property type="entry name" value="Maf"/>
    <property type="match status" value="1"/>
</dbReference>
<evidence type="ECO:0000313" key="4">
    <source>
        <dbReference type="EMBL" id="QGF22507.1"/>
    </source>
</evidence>
<dbReference type="SUPFAM" id="SSF52972">
    <property type="entry name" value="ITPase-like"/>
    <property type="match status" value="1"/>
</dbReference>
<evidence type="ECO:0000256" key="3">
    <source>
        <dbReference type="HAMAP-Rule" id="MF_00528"/>
    </source>
</evidence>
<dbReference type="PANTHER" id="PTHR43213:SF5">
    <property type="entry name" value="BIFUNCTIONAL DTTP_UTP PYROPHOSPHATASE_METHYLTRANSFERASE PROTEIN-RELATED"/>
    <property type="match status" value="1"/>
</dbReference>
<dbReference type="KEGG" id="rain:Rai3103_01055"/>
<accession>A0A5Q2F9U6</accession>
<comment type="caution">
    <text evidence="3">Lacks conserved residue(s) required for the propagation of feature annotation.</text>
</comment>
<comment type="similarity">
    <text evidence="3">Belongs to the Maf family.</text>
</comment>
<comment type="function">
    <text evidence="3">Nucleoside triphosphate pyrophosphatase. May have a dual role in cell division arrest and in preventing the incorporation of modified nucleotides into cellular nucleic acids.</text>
</comment>
<dbReference type="PANTHER" id="PTHR43213">
    <property type="entry name" value="BIFUNCTIONAL DTTP/UTP PYROPHOSPHATASE/METHYLTRANSFERASE PROTEIN-RELATED"/>
    <property type="match status" value="1"/>
</dbReference>
<name>A0A5Q2F9U6_9ACTN</name>
<keyword evidence="5" id="KW-1185">Reference proteome</keyword>
<feature type="active site" description="Proton acceptor" evidence="3">
    <location>
        <position position="86"/>
    </location>
</feature>
<dbReference type="InterPro" id="IPR029001">
    <property type="entry name" value="ITPase-like_fam"/>
</dbReference>
<dbReference type="NCBIfam" id="TIGR00172">
    <property type="entry name" value="maf"/>
    <property type="match status" value="1"/>
</dbReference>
<keyword evidence="3" id="KW-0963">Cytoplasm</keyword>
<comment type="subcellular location">
    <subcellularLocation>
        <location evidence="3">Cytoplasm</location>
    </subcellularLocation>
</comment>
<keyword evidence="2 3" id="KW-0378">Hydrolase</keyword>
<comment type="catalytic activity">
    <reaction evidence="3">
        <text>a ribonucleoside 5'-triphosphate + H2O = a ribonucleoside 5'-phosphate + diphosphate + H(+)</text>
        <dbReference type="Rhea" id="RHEA:23996"/>
        <dbReference type="ChEBI" id="CHEBI:15377"/>
        <dbReference type="ChEBI" id="CHEBI:15378"/>
        <dbReference type="ChEBI" id="CHEBI:33019"/>
        <dbReference type="ChEBI" id="CHEBI:58043"/>
        <dbReference type="ChEBI" id="CHEBI:61557"/>
        <dbReference type="EC" id="3.6.1.9"/>
    </reaction>
</comment>
<dbReference type="EC" id="3.6.1.9" evidence="3"/>
<dbReference type="InterPro" id="IPR003697">
    <property type="entry name" value="Maf-like"/>
</dbReference>
<evidence type="ECO:0000313" key="5">
    <source>
        <dbReference type="Proteomes" id="UP000386847"/>
    </source>
</evidence>